<gene>
    <name evidence="2" type="ORF">GK047_00730</name>
</gene>
<name>A0A6G3ZR87_9BACL</name>
<dbReference type="InterPro" id="IPR024987">
    <property type="entry name" value="DUF3889"/>
</dbReference>
<proteinExistence type="predicted"/>
<protein>
    <submittedName>
        <fullName evidence="2">DUF3889 domain-containing protein</fullName>
    </submittedName>
</protein>
<sequence length="123" mass="14053">MSKAAAVLFFICTFACGNAAATINVKSEAVFHRQEQSQQSELEYAQWSRVAFKEAGNVYTLLNYLYLGRSNVAPGVAQQQFRFWAKKNDDEFPLIVSIRYDPVTQKMFTISMEEEKRGNLQLL</sequence>
<accession>A0A6G3ZR87</accession>
<evidence type="ECO:0000313" key="2">
    <source>
        <dbReference type="EMBL" id="NEW04548.1"/>
    </source>
</evidence>
<comment type="caution">
    <text evidence="2">The sequence shown here is derived from an EMBL/GenBank/DDBJ whole genome shotgun (WGS) entry which is preliminary data.</text>
</comment>
<keyword evidence="1" id="KW-0732">Signal</keyword>
<dbReference type="EMBL" id="JAAIKC010000001">
    <property type="protein sequence ID" value="NEW04548.1"/>
    <property type="molecule type" value="Genomic_DNA"/>
</dbReference>
<evidence type="ECO:0000256" key="1">
    <source>
        <dbReference type="SAM" id="SignalP"/>
    </source>
</evidence>
<organism evidence="2">
    <name type="scientific">Paenibacillus sp. SYP-B3998</name>
    <dbReference type="NCBI Taxonomy" id="2678564"/>
    <lineage>
        <taxon>Bacteria</taxon>
        <taxon>Bacillati</taxon>
        <taxon>Bacillota</taxon>
        <taxon>Bacilli</taxon>
        <taxon>Bacillales</taxon>
        <taxon>Paenibacillaceae</taxon>
        <taxon>Paenibacillus</taxon>
    </lineage>
</organism>
<dbReference type="AlphaFoldDB" id="A0A6G3ZR87"/>
<feature type="chain" id="PRO_5039041357" evidence="1">
    <location>
        <begin position="20"/>
        <end position="123"/>
    </location>
</feature>
<dbReference type="RefSeq" id="WP_163940143.1">
    <property type="nucleotide sequence ID" value="NZ_JAAIKC010000001.1"/>
</dbReference>
<reference evidence="2" key="1">
    <citation type="submission" date="2020-02" db="EMBL/GenBank/DDBJ databases">
        <authorList>
            <person name="Shen X.-R."/>
            <person name="Zhang Y.-X."/>
        </authorList>
    </citation>
    <scope>NUCLEOTIDE SEQUENCE</scope>
    <source>
        <strain evidence="2">SYP-B3998</strain>
    </source>
</reference>
<feature type="signal peptide" evidence="1">
    <location>
        <begin position="1"/>
        <end position="19"/>
    </location>
</feature>
<dbReference type="Pfam" id="PF13028">
    <property type="entry name" value="DUF3889"/>
    <property type="match status" value="1"/>
</dbReference>
<dbReference type="Gene3D" id="3.10.450.390">
    <property type="entry name" value="Protein of unknown function DUF3889"/>
    <property type="match status" value="1"/>
</dbReference>